<dbReference type="EMBL" id="LBSJ01000012">
    <property type="protein sequence ID" value="KKQ15682.1"/>
    <property type="molecule type" value="Genomic_DNA"/>
</dbReference>
<sequence>MTKLFIGGIPFSLTNEKLKELFEKYGTVSSAQIIMDKYTNQSKGFAFVEMPNDTEAQTAIKELDGFGLEGRKIGVSVARPREDNRGGYNQNRNNNSYSGRDNSKRGGGGSFLRGSHRR</sequence>
<organism evidence="4 5">
    <name type="scientific">Candidatus Daviesbacteria bacterium GW2011_GWA1_36_8</name>
    <dbReference type="NCBI Taxonomy" id="1618417"/>
    <lineage>
        <taxon>Bacteria</taxon>
        <taxon>Candidatus Daviesiibacteriota</taxon>
    </lineage>
</organism>
<reference evidence="4 5" key="1">
    <citation type="journal article" date="2015" name="Nature">
        <title>rRNA introns, odd ribosomes, and small enigmatic genomes across a large radiation of phyla.</title>
        <authorList>
            <person name="Brown C.T."/>
            <person name="Hug L.A."/>
            <person name="Thomas B.C."/>
            <person name="Sharon I."/>
            <person name="Castelle C.J."/>
            <person name="Singh A."/>
            <person name="Wilkins M.J."/>
            <person name="Williams K.H."/>
            <person name="Banfield J.F."/>
        </authorList>
    </citation>
    <scope>NUCLEOTIDE SEQUENCE [LARGE SCALE GENOMIC DNA]</scope>
</reference>
<dbReference type="Pfam" id="PF00076">
    <property type="entry name" value="RRM_1"/>
    <property type="match status" value="1"/>
</dbReference>
<feature type="compositionally biased region" description="Low complexity" evidence="2">
    <location>
        <begin position="86"/>
        <end position="100"/>
    </location>
</feature>
<evidence type="ECO:0000313" key="5">
    <source>
        <dbReference type="Proteomes" id="UP000034448"/>
    </source>
</evidence>
<dbReference type="GO" id="GO:0003723">
    <property type="term" value="F:RNA binding"/>
    <property type="evidence" value="ECO:0007669"/>
    <property type="project" value="UniProtKB-KW"/>
</dbReference>
<evidence type="ECO:0000256" key="2">
    <source>
        <dbReference type="SAM" id="MobiDB-lite"/>
    </source>
</evidence>
<dbReference type="SUPFAM" id="SSF54928">
    <property type="entry name" value="RNA-binding domain, RBD"/>
    <property type="match status" value="1"/>
</dbReference>
<gene>
    <name evidence="4" type="ORF">US28_C0012G0019</name>
</gene>
<feature type="domain" description="RRM" evidence="3">
    <location>
        <begin position="2"/>
        <end position="80"/>
    </location>
</feature>
<evidence type="ECO:0000259" key="3">
    <source>
        <dbReference type="PROSITE" id="PS50102"/>
    </source>
</evidence>
<dbReference type="Proteomes" id="UP000034448">
    <property type="component" value="Unassembled WGS sequence"/>
</dbReference>
<dbReference type="InterPro" id="IPR000504">
    <property type="entry name" value="RRM_dom"/>
</dbReference>
<dbReference type="InterPro" id="IPR052462">
    <property type="entry name" value="SLIRP/GR-RBP-like"/>
</dbReference>
<protein>
    <submittedName>
        <fullName evidence="4">RNP-1 like protein RNA-binding protein</fullName>
    </submittedName>
</protein>
<dbReference type="AlphaFoldDB" id="A0A0G0FCM2"/>
<keyword evidence="1" id="KW-0694">RNA-binding</keyword>
<dbReference type="InterPro" id="IPR012677">
    <property type="entry name" value="Nucleotide-bd_a/b_plait_sf"/>
</dbReference>
<feature type="region of interest" description="Disordered" evidence="2">
    <location>
        <begin position="77"/>
        <end position="118"/>
    </location>
</feature>
<dbReference type="SMART" id="SM00360">
    <property type="entry name" value="RRM"/>
    <property type="match status" value="1"/>
</dbReference>
<dbReference type="PROSITE" id="PS50102">
    <property type="entry name" value="RRM"/>
    <property type="match status" value="1"/>
</dbReference>
<evidence type="ECO:0000313" key="4">
    <source>
        <dbReference type="EMBL" id="KKQ15682.1"/>
    </source>
</evidence>
<accession>A0A0G0FCM2</accession>
<comment type="caution">
    <text evidence="4">The sequence shown here is derived from an EMBL/GenBank/DDBJ whole genome shotgun (WGS) entry which is preliminary data.</text>
</comment>
<dbReference type="InterPro" id="IPR035979">
    <property type="entry name" value="RBD_domain_sf"/>
</dbReference>
<dbReference type="Gene3D" id="3.30.70.330">
    <property type="match status" value="1"/>
</dbReference>
<evidence type="ECO:0000256" key="1">
    <source>
        <dbReference type="ARBA" id="ARBA00022884"/>
    </source>
</evidence>
<proteinExistence type="predicted"/>
<dbReference type="PANTHER" id="PTHR48027">
    <property type="entry name" value="HETEROGENEOUS NUCLEAR RIBONUCLEOPROTEIN 87F-RELATED"/>
    <property type="match status" value="1"/>
</dbReference>
<name>A0A0G0FCM2_9BACT</name>